<keyword evidence="12" id="KW-0808">Transferase</keyword>
<evidence type="ECO:0000313" key="13">
    <source>
        <dbReference type="Proteomes" id="UP000697710"/>
    </source>
</evidence>
<dbReference type="InterPro" id="IPR015422">
    <property type="entry name" value="PyrdxlP-dep_Trfase_small"/>
</dbReference>
<dbReference type="AlphaFoldDB" id="A0A956RN28"/>
<dbReference type="Gene3D" id="3.90.1150.10">
    <property type="entry name" value="Aspartate Aminotransferase, domain 1"/>
    <property type="match status" value="1"/>
</dbReference>
<reference evidence="12" key="2">
    <citation type="journal article" date="2021" name="Microbiome">
        <title>Successional dynamics and alternative stable states in a saline activated sludge microbial community over 9 years.</title>
        <authorList>
            <person name="Wang Y."/>
            <person name="Ye J."/>
            <person name="Ju F."/>
            <person name="Liu L."/>
            <person name="Boyd J.A."/>
            <person name="Deng Y."/>
            <person name="Parks D.H."/>
            <person name="Jiang X."/>
            <person name="Yin X."/>
            <person name="Woodcroft B.J."/>
            <person name="Tyson G.W."/>
            <person name="Hugenholtz P."/>
            <person name="Polz M.F."/>
            <person name="Zhang T."/>
        </authorList>
    </citation>
    <scope>NUCLEOTIDE SEQUENCE</scope>
    <source>
        <strain evidence="12">HKST-UBA01</strain>
    </source>
</reference>
<evidence type="ECO:0000256" key="6">
    <source>
        <dbReference type="ARBA" id="ARBA00023239"/>
    </source>
</evidence>
<comment type="catalytic activity">
    <reaction evidence="8">
        <text>L-homocysteine + H2O = 2-oxobutanoate + hydrogen sulfide + NH4(+) + H(+)</text>
        <dbReference type="Rhea" id="RHEA:14501"/>
        <dbReference type="ChEBI" id="CHEBI:15377"/>
        <dbReference type="ChEBI" id="CHEBI:15378"/>
        <dbReference type="ChEBI" id="CHEBI:16763"/>
        <dbReference type="ChEBI" id="CHEBI:28938"/>
        <dbReference type="ChEBI" id="CHEBI:29919"/>
        <dbReference type="ChEBI" id="CHEBI:58199"/>
        <dbReference type="EC" id="4.4.1.2"/>
    </reaction>
</comment>
<evidence type="ECO:0000256" key="3">
    <source>
        <dbReference type="ARBA" id="ARBA00012222"/>
    </source>
</evidence>
<dbReference type="GO" id="GO:0030170">
    <property type="term" value="F:pyridoxal phosphate binding"/>
    <property type="evidence" value="ECO:0007669"/>
    <property type="project" value="InterPro"/>
</dbReference>
<evidence type="ECO:0000256" key="1">
    <source>
        <dbReference type="ARBA" id="ARBA00001933"/>
    </source>
</evidence>
<dbReference type="FunFam" id="3.40.640.10:FF:000046">
    <property type="entry name" value="Cystathionine gamma-lyase"/>
    <property type="match status" value="1"/>
</dbReference>
<feature type="modified residue" description="N6-(pyridoxal phosphate)lysine" evidence="9">
    <location>
        <position position="211"/>
    </location>
</feature>
<dbReference type="CDD" id="cd00614">
    <property type="entry name" value="CGS_like"/>
    <property type="match status" value="1"/>
</dbReference>
<evidence type="ECO:0000256" key="2">
    <source>
        <dbReference type="ARBA" id="ARBA00008667"/>
    </source>
</evidence>
<proteinExistence type="inferred from homology"/>
<dbReference type="Proteomes" id="UP000697710">
    <property type="component" value="Unassembled WGS sequence"/>
</dbReference>
<dbReference type="EMBL" id="JAGQHR010000105">
    <property type="protein sequence ID" value="MCA9727076.1"/>
    <property type="molecule type" value="Genomic_DNA"/>
</dbReference>
<sequence length="406" mass="44184">MQKPDRELGQETRVVHGGPDPDPHYGAVSVPIYQSSTFAFHDADEGAARFAGTDPGYKYTRLGNPTTRALEQCVAELEGGFAALATSTGMAAVSTVLLGLLSKGEHVVGTDAVYGPTRLLAEKHLSRFGIESDWVRTENIDFLRRAIRPNTRMIYIETPANPTIKISDLEACGRLAREIGAYFVVDNTFSSPILQQPFRFGADVVVHSMTKYLNGHSDVVAGIFVSRDQEMHQRLAPMLQTLGGTPDPHQSWLVLRGLRTLAMRVEKAQDNAGRLAEWLAQHPKVAWISYPGLPSHPQHELAKKQMSGPGAMISFGVRGGLEAAKTMINSVRLCVLAVSLGGIETLIEHPASMTHAGVPAKERAEACITDDLVRVSVGCESFEDLKHDLEQALAAVPVFQDSRRSV</sequence>
<evidence type="ECO:0000313" key="12">
    <source>
        <dbReference type="EMBL" id="MCA9727076.1"/>
    </source>
</evidence>
<protein>
    <recommendedName>
        <fullName evidence="4">L-methionine gamma-lyase</fullName>
        <ecNumber evidence="3">4.4.1.11</ecNumber>
    </recommendedName>
</protein>
<dbReference type="EC" id="4.4.1.11" evidence="3"/>
<dbReference type="GO" id="GO:0016740">
    <property type="term" value="F:transferase activity"/>
    <property type="evidence" value="ECO:0007669"/>
    <property type="project" value="UniProtKB-KW"/>
</dbReference>
<evidence type="ECO:0000256" key="4">
    <source>
        <dbReference type="ARBA" id="ARBA00019040"/>
    </source>
</evidence>
<name>A0A956RN28_UNCEI</name>
<evidence type="ECO:0000256" key="11">
    <source>
        <dbReference type="SAM" id="MobiDB-lite"/>
    </source>
</evidence>
<comment type="caution">
    <text evidence="12">The sequence shown here is derived from an EMBL/GenBank/DDBJ whole genome shotgun (WGS) entry which is preliminary data.</text>
</comment>
<comment type="cofactor">
    <cofactor evidence="1 10">
        <name>pyridoxal 5'-phosphate</name>
        <dbReference type="ChEBI" id="CHEBI:597326"/>
    </cofactor>
</comment>
<dbReference type="SUPFAM" id="SSF53383">
    <property type="entry name" value="PLP-dependent transferases"/>
    <property type="match status" value="1"/>
</dbReference>
<dbReference type="GO" id="GO:0019346">
    <property type="term" value="P:transsulfuration"/>
    <property type="evidence" value="ECO:0007669"/>
    <property type="project" value="InterPro"/>
</dbReference>
<keyword evidence="6" id="KW-0456">Lyase</keyword>
<evidence type="ECO:0000256" key="8">
    <source>
        <dbReference type="ARBA" id="ARBA00050802"/>
    </source>
</evidence>
<reference evidence="12" key="1">
    <citation type="submission" date="2020-04" db="EMBL/GenBank/DDBJ databases">
        <authorList>
            <person name="Zhang T."/>
        </authorList>
    </citation>
    <scope>NUCLEOTIDE SEQUENCE</scope>
    <source>
        <strain evidence="12">HKST-UBA01</strain>
    </source>
</reference>
<dbReference type="GO" id="GO:0005737">
    <property type="term" value="C:cytoplasm"/>
    <property type="evidence" value="ECO:0007669"/>
    <property type="project" value="TreeGrafter"/>
</dbReference>
<dbReference type="InterPro" id="IPR015421">
    <property type="entry name" value="PyrdxlP-dep_Trfase_major"/>
</dbReference>
<dbReference type="FunFam" id="3.90.1150.10:FF:000008">
    <property type="entry name" value="Cystathionine gamma-synthase"/>
    <property type="match status" value="1"/>
</dbReference>
<gene>
    <name evidence="12" type="ORF">KC729_05280</name>
</gene>
<evidence type="ECO:0000256" key="9">
    <source>
        <dbReference type="PIRSR" id="PIRSR001434-2"/>
    </source>
</evidence>
<feature type="region of interest" description="Disordered" evidence="11">
    <location>
        <begin position="1"/>
        <end position="21"/>
    </location>
</feature>
<evidence type="ECO:0000256" key="5">
    <source>
        <dbReference type="ARBA" id="ARBA00022898"/>
    </source>
</evidence>
<evidence type="ECO:0000256" key="7">
    <source>
        <dbReference type="ARBA" id="ARBA00049180"/>
    </source>
</evidence>
<evidence type="ECO:0000256" key="10">
    <source>
        <dbReference type="RuleBase" id="RU362118"/>
    </source>
</evidence>
<dbReference type="GO" id="GO:0047982">
    <property type="term" value="F:homocysteine desulfhydrase activity"/>
    <property type="evidence" value="ECO:0007669"/>
    <property type="project" value="UniProtKB-EC"/>
</dbReference>
<dbReference type="Pfam" id="PF01053">
    <property type="entry name" value="Cys_Met_Meta_PP"/>
    <property type="match status" value="1"/>
</dbReference>
<dbReference type="PANTHER" id="PTHR11808:SF80">
    <property type="entry name" value="CYSTATHIONINE GAMMA-LYASE"/>
    <property type="match status" value="1"/>
</dbReference>
<dbReference type="Gene3D" id="3.40.640.10">
    <property type="entry name" value="Type I PLP-dependent aspartate aminotransferase-like (Major domain)"/>
    <property type="match status" value="1"/>
</dbReference>
<dbReference type="InterPro" id="IPR015424">
    <property type="entry name" value="PyrdxlP-dep_Trfase"/>
</dbReference>
<organism evidence="12 13">
    <name type="scientific">Eiseniibacteriota bacterium</name>
    <dbReference type="NCBI Taxonomy" id="2212470"/>
    <lineage>
        <taxon>Bacteria</taxon>
        <taxon>Candidatus Eiseniibacteriota</taxon>
    </lineage>
</organism>
<comment type="similarity">
    <text evidence="2">Belongs to the trans-sulfuration enzymes family. L-methionine gamma-lyase subfamily.</text>
</comment>
<keyword evidence="5 9" id="KW-0663">Pyridoxal phosphate</keyword>
<dbReference type="InterPro" id="IPR000277">
    <property type="entry name" value="Cys/Met-Metab_PyrdxlP-dep_enz"/>
</dbReference>
<dbReference type="GO" id="GO:0018826">
    <property type="term" value="F:methionine gamma-lyase activity"/>
    <property type="evidence" value="ECO:0007669"/>
    <property type="project" value="UniProtKB-EC"/>
</dbReference>
<comment type="catalytic activity">
    <reaction evidence="7">
        <text>L-methionine + H2O = methanethiol + 2-oxobutanoate + NH4(+)</text>
        <dbReference type="Rhea" id="RHEA:23800"/>
        <dbReference type="ChEBI" id="CHEBI:15377"/>
        <dbReference type="ChEBI" id="CHEBI:16007"/>
        <dbReference type="ChEBI" id="CHEBI:16763"/>
        <dbReference type="ChEBI" id="CHEBI:28938"/>
        <dbReference type="ChEBI" id="CHEBI:57844"/>
        <dbReference type="EC" id="4.4.1.11"/>
    </reaction>
</comment>
<dbReference type="PIRSF" id="PIRSF001434">
    <property type="entry name" value="CGS"/>
    <property type="match status" value="1"/>
</dbReference>
<accession>A0A956RN28</accession>
<dbReference type="PANTHER" id="PTHR11808">
    <property type="entry name" value="TRANS-SULFURATION ENZYME FAMILY MEMBER"/>
    <property type="match status" value="1"/>
</dbReference>